<dbReference type="GO" id="GO:0004497">
    <property type="term" value="F:monooxygenase activity"/>
    <property type="evidence" value="ECO:0007669"/>
    <property type="project" value="InterPro"/>
</dbReference>
<dbReference type="GO" id="GO:0020037">
    <property type="term" value="F:heme binding"/>
    <property type="evidence" value="ECO:0007669"/>
    <property type="project" value="InterPro"/>
</dbReference>
<feature type="transmembrane region" description="Helical" evidence="1">
    <location>
        <begin position="36"/>
        <end position="54"/>
    </location>
</feature>
<keyword evidence="3" id="KW-1185">Reference proteome</keyword>
<evidence type="ECO:0000313" key="3">
    <source>
        <dbReference type="Proteomes" id="UP000462212"/>
    </source>
</evidence>
<keyword evidence="1" id="KW-0812">Transmembrane</keyword>
<sequence>MSNPLVVTALGGIAVTYVFLWALLYLTQDSKEPPVVSSSIPFISPILGMVRWSMDFYPRMRERHRDLPIYTLRIPGARLYVINSLDLIPVVQRQWRTLLFPPIQAKAAQAAMGASKEAVAILKHDMITEHGFVHGMVKTTLPTMNGPSLNVLNAKTSEVFEKALRQFAAPTTVNLFEWIGKQIMCATTDAIYGPFNPMRDNQNIEAWK</sequence>
<dbReference type="AlphaFoldDB" id="A0A8H8U2R7"/>
<protein>
    <recommendedName>
        <fullName evidence="4">Cytochrome P450 monooxygenase</fullName>
    </recommendedName>
</protein>
<name>A0A8H8U2R7_9HELO</name>
<comment type="caution">
    <text evidence="2">The sequence shown here is derived from an EMBL/GenBank/DDBJ whole genome shotgun (WGS) entry which is preliminary data.</text>
</comment>
<proteinExistence type="predicted"/>
<dbReference type="InterPro" id="IPR053007">
    <property type="entry name" value="CYP450_monoxygenase_sec-met"/>
</dbReference>
<dbReference type="SUPFAM" id="SSF48264">
    <property type="entry name" value="Cytochrome P450"/>
    <property type="match status" value="1"/>
</dbReference>
<dbReference type="PANTHER" id="PTHR47582:SF1">
    <property type="entry name" value="P450, PUTATIVE (EUROFUNG)-RELATED"/>
    <property type="match status" value="1"/>
</dbReference>
<organism evidence="2 3">
    <name type="scientific">Lachnellula subtilissima</name>
    <dbReference type="NCBI Taxonomy" id="602034"/>
    <lineage>
        <taxon>Eukaryota</taxon>
        <taxon>Fungi</taxon>
        <taxon>Dikarya</taxon>
        <taxon>Ascomycota</taxon>
        <taxon>Pezizomycotina</taxon>
        <taxon>Leotiomycetes</taxon>
        <taxon>Helotiales</taxon>
        <taxon>Lachnaceae</taxon>
        <taxon>Lachnellula</taxon>
    </lineage>
</organism>
<keyword evidence="1" id="KW-0472">Membrane</keyword>
<dbReference type="GO" id="GO:0005506">
    <property type="term" value="F:iron ion binding"/>
    <property type="evidence" value="ECO:0007669"/>
    <property type="project" value="InterPro"/>
</dbReference>
<gene>
    <name evidence="2" type="ORF">LSUB1_G008668</name>
</gene>
<dbReference type="Proteomes" id="UP000462212">
    <property type="component" value="Unassembled WGS sequence"/>
</dbReference>
<dbReference type="Gene3D" id="1.10.630.10">
    <property type="entry name" value="Cytochrome P450"/>
    <property type="match status" value="1"/>
</dbReference>
<evidence type="ECO:0000313" key="2">
    <source>
        <dbReference type="EMBL" id="TVY31785.1"/>
    </source>
</evidence>
<dbReference type="OrthoDB" id="3366823at2759"/>
<keyword evidence="1" id="KW-1133">Transmembrane helix</keyword>
<evidence type="ECO:0008006" key="4">
    <source>
        <dbReference type="Google" id="ProtNLM"/>
    </source>
</evidence>
<dbReference type="EMBL" id="QGMJ01001282">
    <property type="protein sequence ID" value="TVY31785.1"/>
    <property type="molecule type" value="Genomic_DNA"/>
</dbReference>
<accession>A0A8H8U2R7</accession>
<feature type="transmembrane region" description="Helical" evidence="1">
    <location>
        <begin position="5"/>
        <end position="24"/>
    </location>
</feature>
<reference evidence="2 3" key="1">
    <citation type="submission" date="2018-05" db="EMBL/GenBank/DDBJ databases">
        <title>Genome sequencing and assembly of the regulated plant pathogen Lachnellula willkommii and related sister species for the development of diagnostic species identification markers.</title>
        <authorList>
            <person name="Giroux E."/>
            <person name="Bilodeau G."/>
        </authorList>
    </citation>
    <scope>NUCLEOTIDE SEQUENCE [LARGE SCALE GENOMIC DNA]</scope>
    <source>
        <strain evidence="2 3">CBS 197.66</strain>
    </source>
</reference>
<dbReference type="GO" id="GO:0016705">
    <property type="term" value="F:oxidoreductase activity, acting on paired donors, with incorporation or reduction of molecular oxygen"/>
    <property type="evidence" value="ECO:0007669"/>
    <property type="project" value="InterPro"/>
</dbReference>
<evidence type="ECO:0000256" key="1">
    <source>
        <dbReference type="SAM" id="Phobius"/>
    </source>
</evidence>
<dbReference type="PANTHER" id="PTHR47582">
    <property type="entry name" value="P450, PUTATIVE (EUROFUNG)-RELATED"/>
    <property type="match status" value="1"/>
</dbReference>
<dbReference type="InterPro" id="IPR036396">
    <property type="entry name" value="Cyt_P450_sf"/>
</dbReference>